<evidence type="ECO:0000256" key="5">
    <source>
        <dbReference type="ARBA" id="ARBA00023136"/>
    </source>
</evidence>
<proteinExistence type="predicted"/>
<evidence type="ECO:0000256" key="1">
    <source>
        <dbReference type="ARBA" id="ARBA00004141"/>
    </source>
</evidence>
<dbReference type="Pfam" id="PF24883">
    <property type="entry name" value="NPHP3_N"/>
    <property type="match status" value="1"/>
</dbReference>
<sequence length="1006" mass="114684">METKQAIANEMLKWLDDSGAEIHTRPGSERLPGPLEWILKTSQFQDWLSDGPQTLLLVGRPGSGKTTAASLIVDTLLRQNKPAHTIGVAFLHVGVGEDKRNAMQLSRSLLYQLGQQRASSSMSTLDPRRMEFVLDSLREKSPYSNMDDMVSRILPHIVGKFERVYVVVDELDQMTERRDPLCSSLISLAEKDFRLLFTTCHSPDADDRLRGALQIHIRGATVEGDLDTYVTQRLVDLPSFAQNRLKMQDFVKERVIEDANGLIFAAKLLMDGLMNIRGARIKSKLESSTEDLLEPLYKRFIMRIHELDEADQSFAKETLAWLLLVKRPMREAEMRHILRREDEASTLNPDDAPNHEHFLGLCMDFNILPYTKSSSCFGILQPASDYLLRTLDVWCPNAKTIIATRCLQYLLLDEFAKGPCKTDADFKSRLEEFPLYEYTARHWADHLQGLQDLPTVLIHLFLTDYSKVASASQAMSVSDQKSSQPGYSLRFELPGSGFHLAARLGLTSVLTCLLGEKQMLAKIDAEGRTPLWCATENDRQETMKLLSRVDRKTFTLLLDKAQIPLAHALIRAAGTDIRDLRSNTALHIGVIRNDLDIMRLSLESGIDIHAKDLNGRSAIQLAIRRGLSDAVDLLLDFSASTAHISADSWLLAFRKWDDSKYPQPRDYIIQLVEKDLEKKSVSFLPMKTFKLVDHPISDTTRRLLIYPDSEQGPRRESNRPAAHSGNSMFRIIQFSHAALPRDHQGPHFLVEAAAPSQDLSGRDMLFRRTWKTLKISWSIEIRPDPSGNDRWVSIDHGSTLRNGSMPSSGMALLDDLVIELTSDWLEFCNRIDHHLLQCIRAARDFCKEYQDHAYEDKVSGVVASTIDRFASIVESRFDKFDADSSALIQLEFNLTSIREAQKSTSLNISMKRLSWITFIFLPLVFVSGLFGMNVDILENNPPWWWYLVFMFVTLSLTMFVWIIFRKFPHLEDKVDTRFSWLKPRTVDRQSEDVESVSFFQLKKKVN</sequence>
<evidence type="ECO:0000313" key="10">
    <source>
        <dbReference type="Proteomes" id="UP000676310"/>
    </source>
</evidence>
<dbReference type="InterPro" id="IPR002523">
    <property type="entry name" value="MgTranspt_CorA/ZnTranspt_ZntB"/>
</dbReference>
<dbReference type="PANTHER" id="PTHR10039:SF15">
    <property type="entry name" value="NACHT DOMAIN-CONTAINING PROTEIN"/>
    <property type="match status" value="1"/>
</dbReference>
<dbReference type="PANTHER" id="PTHR10039">
    <property type="entry name" value="AMELOGENIN"/>
    <property type="match status" value="1"/>
</dbReference>
<name>A0A8J2N750_9PLEO</name>
<keyword evidence="6" id="KW-0040">ANK repeat</keyword>
<feature type="transmembrane region" description="Helical" evidence="7">
    <location>
        <begin position="943"/>
        <end position="964"/>
    </location>
</feature>
<comment type="caution">
    <text evidence="9">The sequence shown here is derived from an EMBL/GenBank/DDBJ whole genome shotgun (WGS) entry which is preliminary data.</text>
</comment>
<dbReference type="Pfam" id="PF12796">
    <property type="entry name" value="Ank_2"/>
    <property type="match status" value="1"/>
</dbReference>
<dbReference type="SUPFAM" id="SSF52540">
    <property type="entry name" value="P-loop containing nucleoside triphosphate hydrolases"/>
    <property type="match status" value="1"/>
</dbReference>
<dbReference type="SUPFAM" id="SSF48403">
    <property type="entry name" value="Ankyrin repeat"/>
    <property type="match status" value="1"/>
</dbReference>
<reference evidence="9" key="1">
    <citation type="submission" date="2021-05" db="EMBL/GenBank/DDBJ databases">
        <authorList>
            <person name="Stam R."/>
        </authorList>
    </citation>
    <scope>NUCLEOTIDE SEQUENCE</scope>
    <source>
        <strain evidence="9">CS162</strain>
    </source>
</reference>
<accession>A0A8J2N750</accession>
<comment type="subcellular location">
    <subcellularLocation>
        <location evidence="1">Membrane</location>
        <topology evidence="1">Multi-pass membrane protein</topology>
    </subcellularLocation>
</comment>
<dbReference type="Gene3D" id="1.25.40.20">
    <property type="entry name" value="Ankyrin repeat-containing domain"/>
    <property type="match status" value="1"/>
</dbReference>
<organism evidence="9 10">
    <name type="scientific">Alternaria atra</name>
    <dbReference type="NCBI Taxonomy" id="119953"/>
    <lineage>
        <taxon>Eukaryota</taxon>
        <taxon>Fungi</taxon>
        <taxon>Dikarya</taxon>
        <taxon>Ascomycota</taxon>
        <taxon>Pezizomycotina</taxon>
        <taxon>Dothideomycetes</taxon>
        <taxon>Pleosporomycetidae</taxon>
        <taxon>Pleosporales</taxon>
        <taxon>Pleosporineae</taxon>
        <taxon>Pleosporaceae</taxon>
        <taxon>Alternaria</taxon>
        <taxon>Alternaria sect. Ulocladioides</taxon>
    </lineage>
</organism>
<gene>
    <name evidence="9" type="ORF">ALTATR162_LOCUS6853</name>
</gene>
<keyword evidence="5 7" id="KW-0472">Membrane</keyword>
<dbReference type="OrthoDB" id="195446at2759"/>
<feature type="transmembrane region" description="Helical" evidence="7">
    <location>
        <begin position="913"/>
        <end position="931"/>
    </location>
</feature>
<keyword evidence="2 7" id="KW-0812">Transmembrane</keyword>
<evidence type="ECO:0000256" key="7">
    <source>
        <dbReference type="SAM" id="Phobius"/>
    </source>
</evidence>
<keyword evidence="3" id="KW-0677">Repeat</keyword>
<dbReference type="GO" id="GO:0046873">
    <property type="term" value="F:metal ion transmembrane transporter activity"/>
    <property type="evidence" value="ECO:0007669"/>
    <property type="project" value="InterPro"/>
</dbReference>
<dbReference type="InterPro" id="IPR027417">
    <property type="entry name" value="P-loop_NTPase"/>
</dbReference>
<feature type="repeat" description="ANK" evidence="6">
    <location>
        <begin position="581"/>
        <end position="613"/>
    </location>
</feature>
<evidence type="ECO:0000256" key="2">
    <source>
        <dbReference type="ARBA" id="ARBA00022692"/>
    </source>
</evidence>
<dbReference type="PROSITE" id="PS50088">
    <property type="entry name" value="ANK_REPEAT"/>
    <property type="match status" value="1"/>
</dbReference>
<evidence type="ECO:0000256" key="3">
    <source>
        <dbReference type="ARBA" id="ARBA00022737"/>
    </source>
</evidence>
<dbReference type="Gene3D" id="3.40.50.300">
    <property type="entry name" value="P-loop containing nucleotide triphosphate hydrolases"/>
    <property type="match status" value="1"/>
</dbReference>
<dbReference type="EMBL" id="CAJRGZ010000019">
    <property type="protein sequence ID" value="CAG5165870.1"/>
    <property type="molecule type" value="Genomic_DNA"/>
</dbReference>
<dbReference type="RefSeq" id="XP_043170413.1">
    <property type="nucleotide sequence ID" value="XM_043314478.1"/>
</dbReference>
<evidence type="ECO:0000256" key="6">
    <source>
        <dbReference type="PROSITE-ProRule" id="PRU00023"/>
    </source>
</evidence>
<dbReference type="InterPro" id="IPR002110">
    <property type="entry name" value="Ankyrin_rpt"/>
</dbReference>
<evidence type="ECO:0000256" key="4">
    <source>
        <dbReference type="ARBA" id="ARBA00022989"/>
    </source>
</evidence>
<dbReference type="SMART" id="SM00248">
    <property type="entry name" value="ANK"/>
    <property type="match status" value="3"/>
</dbReference>
<dbReference type="GO" id="GO:0016020">
    <property type="term" value="C:membrane"/>
    <property type="evidence" value="ECO:0007669"/>
    <property type="project" value="UniProtKB-SubCell"/>
</dbReference>
<keyword evidence="10" id="KW-1185">Reference proteome</keyword>
<dbReference type="SMART" id="SM00382">
    <property type="entry name" value="AAA"/>
    <property type="match status" value="1"/>
</dbReference>
<dbReference type="Pfam" id="PF01544">
    <property type="entry name" value="CorA"/>
    <property type="match status" value="1"/>
</dbReference>
<evidence type="ECO:0000259" key="8">
    <source>
        <dbReference type="SMART" id="SM00382"/>
    </source>
</evidence>
<dbReference type="InterPro" id="IPR045863">
    <property type="entry name" value="CorA_TM1_TM2"/>
</dbReference>
<dbReference type="Proteomes" id="UP000676310">
    <property type="component" value="Unassembled WGS sequence"/>
</dbReference>
<dbReference type="InterPro" id="IPR003593">
    <property type="entry name" value="AAA+_ATPase"/>
</dbReference>
<feature type="domain" description="AAA+ ATPase" evidence="8">
    <location>
        <begin position="51"/>
        <end position="221"/>
    </location>
</feature>
<dbReference type="InterPro" id="IPR036770">
    <property type="entry name" value="Ankyrin_rpt-contain_sf"/>
</dbReference>
<keyword evidence="4 7" id="KW-1133">Transmembrane helix</keyword>
<evidence type="ECO:0000313" key="9">
    <source>
        <dbReference type="EMBL" id="CAG5165870.1"/>
    </source>
</evidence>
<protein>
    <recommendedName>
        <fullName evidence="8">AAA+ ATPase domain-containing protein</fullName>
    </recommendedName>
</protein>
<dbReference type="GeneID" id="67018788"/>
<dbReference type="SUPFAM" id="SSF144083">
    <property type="entry name" value="Magnesium transport protein CorA, transmembrane region"/>
    <property type="match status" value="1"/>
</dbReference>
<dbReference type="AlphaFoldDB" id="A0A8J2N750"/>
<dbReference type="Gene3D" id="1.20.58.340">
    <property type="entry name" value="Magnesium transport protein CorA, transmembrane region"/>
    <property type="match status" value="1"/>
</dbReference>
<dbReference type="InterPro" id="IPR056884">
    <property type="entry name" value="NPHP3-like_N"/>
</dbReference>
<dbReference type="PROSITE" id="PS50297">
    <property type="entry name" value="ANK_REP_REGION"/>
    <property type="match status" value="1"/>
</dbReference>